<evidence type="ECO:0000313" key="3">
    <source>
        <dbReference type="Proteomes" id="UP000054097"/>
    </source>
</evidence>
<gene>
    <name evidence="2" type="ORF">M408DRAFT_28878</name>
</gene>
<dbReference type="HOGENOM" id="CLU_062154_0_0_1"/>
<feature type="chain" id="PRO_5002170012" description="F-box domain-containing protein" evidence="1">
    <location>
        <begin position="20"/>
        <end position="322"/>
    </location>
</feature>
<protein>
    <recommendedName>
        <fullName evidence="4">F-box domain-containing protein</fullName>
    </recommendedName>
</protein>
<dbReference type="EMBL" id="KN824360">
    <property type="protein sequence ID" value="KIM22243.1"/>
    <property type="molecule type" value="Genomic_DNA"/>
</dbReference>
<feature type="signal peptide" evidence="1">
    <location>
        <begin position="1"/>
        <end position="19"/>
    </location>
</feature>
<reference evidence="3" key="2">
    <citation type="submission" date="2015-01" db="EMBL/GenBank/DDBJ databases">
        <title>Evolutionary Origins and Diversification of the Mycorrhizal Mutualists.</title>
        <authorList>
            <consortium name="DOE Joint Genome Institute"/>
            <consortium name="Mycorrhizal Genomics Consortium"/>
            <person name="Kohler A."/>
            <person name="Kuo A."/>
            <person name="Nagy L.G."/>
            <person name="Floudas D."/>
            <person name="Copeland A."/>
            <person name="Barry K.W."/>
            <person name="Cichocki N."/>
            <person name="Veneault-Fourrey C."/>
            <person name="LaButti K."/>
            <person name="Lindquist E.A."/>
            <person name="Lipzen A."/>
            <person name="Lundell T."/>
            <person name="Morin E."/>
            <person name="Murat C."/>
            <person name="Riley R."/>
            <person name="Ohm R."/>
            <person name="Sun H."/>
            <person name="Tunlid A."/>
            <person name="Henrissat B."/>
            <person name="Grigoriev I.V."/>
            <person name="Hibbett D.S."/>
            <person name="Martin F."/>
        </authorList>
    </citation>
    <scope>NUCLEOTIDE SEQUENCE [LARGE SCALE GENOMIC DNA]</scope>
    <source>
        <strain evidence="3">MAFF 305830</strain>
    </source>
</reference>
<keyword evidence="1" id="KW-0732">Signal</keyword>
<dbReference type="OrthoDB" id="10670332at2759"/>
<organism evidence="2 3">
    <name type="scientific">Serendipita vermifera MAFF 305830</name>
    <dbReference type="NCBI Taxonomy" id="933852"/>
    <lineage>
        <taxon>Eukaryota</taxon>
        <taxon>Fungi</taxon>
        <taxon>Dikarya</taxon>
        <taxon>Basidiomycota</taxon>
        <taxon>Agaricomycotina</taxon>
        <taxon>Agaricomycetes</taxon>
        <taxon>Sebacinales</taxon>
        <taxon>Serendipitaceae</taxon>
        <taxon>Serendipita</taxon>
    </lineage>
</organism>
<dbReference type="SUPFAM" id="SSF52058">
    <property type="entry name" value="L domain-like"/>
    <property type="match status" value="1"/>
</dbReference>
<reference evidence="2 3" key="1">
    <citation type="submission" date="2014-04" db="EMBL/GenBank/DDBJ databases">
        <authorList>
            <consortium name="DOE Joint Genome Institute"/>
            <person name="Kuo A."/>
            <person name="Zuccaro A."/>
            <person name="Kohler A."/>
            <person name="Nagy L.G."/>
            <person name="Floudas D."/>
            <person name="Copeland A."/>
            <person name="Barry K.W."/>
            <person name="Cichocki N."/>
            <person name="Veneault-Fourrey C."/>
            <person name="LaButti K."/>
            <person name="Lindquist E.A."/>
            <person name="Lipzen A."/>
            <person name="Lundell T."/>
            <person name="Morin E."/>
            <person name="Murat C."/>
            <person name="Sun H."/>
            <person name="Tunlid A."/>
            <person name="Henrissat B."/>
            <person name="Grigoriev I.V."/>
            <person name="Hibbett D.S."/>
            <person name="Martin F."/>
            <person name="Nordberg H.P."/>
            <person name="Cantor M.N."/>
            <person name="Hua S.X."/>
        </authorList>
    </citation>
    <scope>NUCLEOTIDE SEQUENCE [LARGE SCALE GENOMIC DNA]</scope>
    <source>
        <strain evidence="2 3">MAFF 305830</strain>
    </source>
</reference>
<accession>A0A0C2W726</accession>
<evidence type="ECO:0000256" key="1">
    <source>
        <dbReference type="SAM" id="SignalP"/>
    </source>
</evidence>
<dbReference type="Proteomes" id="UP000054097">
    <property type="component" value="Unassembled WGS sequence"/>
</dbReference>
<evidence type="ECO:0000313" key="2">
    <source>
        <dbReference type="EMBL" id="KIM22243.1"/>
    </source>
</evidence>
<dbReference type="Gene3D" id="3.80.10.10">
    <property type="entry name" value="Ribonuclease Inhibitor"/>
    <property type="match status" value="1"/>
</dbReference>
<dbReference type="InterPro" id="IPR032675">
    <property type="entry name" value="LRR_dom_sf"/>
</dbReference>
<keyword evidence="3" id="KW-1185">Reference proteome</keyword>
<evidence type="ECO:0008006" key="4">
    <source>
        <dbReference type="Google" id="ProtNLM"/>
    </source>
</evidence>
<name>A0A0C2W726_SERVB</name>
<dbReference type="AlphaFoldDB" id="A0A0C2W726"/>
<sequence>MSILPLELWGLILSFAVDSSIGPHAFSDHLNFPSISFHLQDPRKHSLNSPFLRDLRLVCRTFHSLIPSPYHFMNVTKDHTELIGAFTKALYTGDGLRTGVYLQVLLDEPRKAHRLVMLQFERNSLFPSGNTELFDVLCENAPIMLPNIQSLIFSVDGYRHSDGPIPQFWTRLNEAFPQLHTLSIGGYYLMATETVSLPTFEQVRVLNLHNTSLPWGIKFPALQHASLGSVSTTEIQYTIAQLHSLESLLCQNFYVFRNRKLNWDAVPQLRLLGIPHFHIHKIPSPPSGHPLRHLRERLDRGDAWSWSWSWSVENLFFGIYHI</sequence>
<proteinExistence type="predicted"/>